<proteinExistence type="predicted"/>
<gene>
    <name evidence="1" type="ordered locus">MTR_7g069680</name>
</gene>
<evidence type="ECO:0000313" key="2">
    <source>
        <dbReference type="EnsemblPlants" id="AES79551"/>
    </source>
</evidence>
<accession>G7KSD0</accession>
<organism evidence="1 3">
    <name type="scientific">Medicago truncatula</name>
    <name type="common">Barrel medic</name>
    <name type="synonym">Medicago tribuloides</name>
    <dbReference type="NCBI Taxonomy" id="3880"/>
    <lineage>
        <taxon>Eukaryota</taxon>
        <taxon>Viridiplantae</taxon>
        <taxon>Streptophyta</taxon>
        <taxon>Embryophyta</taxon>
        <taxon>Tracheophyta</taxon>
        <taxon>Spermatophyta</taxon>
        <taxon>Magnoliopsida</taxon>
        <taxon>eudicotyledons</taxon>
        <taxon>Gunneridae</taxon>
        <taxon>Pentapetalae</taxon>
        <taxon>rosids</taxon>
        <taxon>fabids</taxon>
        <taxon>Fabales</taxon>
        <taxon>Fabaceae</taxon>
        <taxon>Papilionoideae</taxon>
        <taxon>50 kb inversion clade</taxon>
        <taxon>NPAAA clade</taxon>
        <taxon>Hologalegina</taxon>
        <taxon>IRL clade</taxon>
        <taxon>Trifolieae</taxon>
        <taxon>Medicago</taxon>
    </lineage>
</organism>
<reference evidence="1 3" key="2">
    <citation type="journal article" date="2014" name="BMC Genomics">
        <title>An improved genome release (version Mt4.0) for the model legume Medicago truncatula.</title>
        <authorList>
            <person name="Tang H."/>
            <person name="Krishnakumar V."/>
            <person name="Bidwell S."/>
            <person name="Rosen B."/>
            <person name="Chan A."/>
            <person name="Zhou S."/>
            <person name="Gentzbittel L."/>
            <person name="Childs K.L."/>
            <person name="Yandell M."/>
            <person name="Gundlach H."/>
            <person name="Mayer K.F."/>
            <person name="Schwartz D.C."/>
            <person name="Town C.D."/>
        </authorList>
    </citation>
    <scope>GENOME REANNOTATION</scope>
    <source>
        <strain evidence="2 3">cv. Jemalong A17</strain>
    </source>
</reference>
<name>G7KSD0_MEDTR</name>
<dbReference type="EnsemblPlants" id="AES79551">
    <property type="protein sequence ID" value="AES79551"/>
    <property type="gene ID" value="MTR_7g069680"/>
</dbReference>
<evidence type="ECO:0000313" key="3">
    <source>
        <dbReference type="Proteomes" id="UP000002051"/>
    </source>
</evidence>
<keyword evidence="3" id="KW-1185">Reference proteome</keyword>
<protein>
    <submittedName>
        <fullName evidence="1 2">Uncharacterized protein</fullName>
    </submittedName>
</protein>
<sequence length="81" mass="8622">MAELATKKIGAESGLVPRLTGWWLRPSVCGKLDAVLQNSSRGVGSDIPAVKTYQNGSATKPQAYIPEYVYGNGNINGNGFH</sequence>
<dbReference type="Proteomes" id="UP000002051">
    <property type="component" value="Unassembled WGS sequence"/>
</dbReference>
<evidence type="ECO:0000313" key="1">
    <source>
        <dbReference type="EMBL" id="AES79551.1"/>
    </source>
</evidence>
<reference evidence="1 3" key="1">
    <citation type="journal article" date="2011" name="Nature">
        <title>The Medicago genome provides insight into the evolution of rhizobial symbioses.</title>
        <authorList>
            <person name="Young N.D."/>
            <person name="Debelle F."/>
            <person name="Oldroyd G.E."/>
            <person name="Geurts R."/>
            <person name="Cannon S.B."/>
            <person name="Udvardi M.K."/>
            <person name="Benedito V.A."/>
            <person name="Mayer K.F."/>
            <person name="Gouzy J."/>
            <person name="Schoof H."/>
            <person name="Van de Peer Y."/>
            <person name="Proost S."/>
            <person name="Cook D.R."/>
            <person name="Meyers B.C."/>
            <person name="Spannagl M."/>
            <person name="Cheung F."/>
            <person name="De Mita S."/>
            <person name="Krishnakumar V."/>
            <person name="Gundlach H."/>
            <person name="Zhou S."/>
            <person name="Mudge J."/>
            <person name="Bharti A.K."/>
            <person name="Murray J.D."/>
            <person name="Naoumkina M.A."/>
            <person name="Rosen B."/>
            <person name="Silverstein K.A."/>
            <person name="Tang H."/>
            <person name="Rombauts S."/>
            <person name="Zhao P.X."/>
            <person name="Zhou P."/>
            <person name="Barbe V."/>
            <person name="Bardou P."/>
            <person name="Bechner M."/>
            <person name="Bellec A."/>
            <person name="Berger A."/>
            <person name="Berges H."/>
            <person name="Bidwell S."/>
            <person name="Bisseling T."/>
            <person name="Choisne N."/>
            <person name="Couloux A."/>
            <person name="Denny R."/>
            <person name="Deshpande S."/>
            <person name="Dai X."/>
            <person name="Doyle J.J."/>
            <person name="Dudez A.M."/>
            <person name="Farmer A.D."/>
            <person name="Fouteau S."/>
            <person name="Franken C."/>
            <person name="Gibelin C."/>
            <person name="Gish J."/>
            <person name="Goldstein S."/>
            <person name="Gonzalez A.J."/>
            <person name="Green P.J."/>
            <person name="Hallab A."/>
            <person name="Hartog M."/>
            <person name="Hua A."/>
            <person name="Humphray S.J."/>
            <person name="Jeong D.H."/>
            <person name="Jing Y."/>
            <person name="Jocker A."/>
            <person name="Kenton S.M."/>
            <person name="Kim D.J."/>
            <person name="Klee K."/>
            <person name="Lai H."/>
            <person name="Lang C."/>
            <person name="Lin S."/>
            <person name="Macmil S.L."/>
            <person name="Magdelenat G."/>
            <person name="Matthews L."/>
            <person name="McCorrison J."/>
            <person name="Monaghan E.L."/>
            <person name="Mun J.H."/>
            <person name="Najar F.Z."/>
            <person name="Nicholson C."/>
            <person name="Noirot C."/>
            <person name="O'Bleness M."/>
            <person name="Paule C.R."/>
            <person name="Poulain J."/>
            <person name="Prion F."/>
            <person name="Qin B."/>
            <person name="Qu C."/>
            <person name="Retzel E.F."/>
            <person name="Riddle C."/>
            <person name="Sallet E."/>
            <person name="Samain S."/>
            <person name="Samson N."/>
            <person name="Sanders I."/>
            <person name="Saurat O."/>
            <person name="Scarpelli C."/>
            <person name="Schiex T."/>
            <person name="Segurens B."/>
            <person name="Severin A.J."/>
            <person name="Sherrier D.J."/>
            <person name="Shi R."/>
            <person name="Sims S."/>
            <person name="Singer S.R."/>
            <person name="Sinharoy S."/>
            <person name="Sterck L."/>
            <person name="Viollet A."/>
            <person name="Wang B.B."/>
            <person name="Wang K."/>
            <person name="Wang M."/>
            <person name="Wang X."/>
            <person name="Warfsmann J."/>
            <person name="Weissenbach J."/>
            <person name="White D.D."/>
            <person name="White J.D."/>
            <person name="Wiley G.B."/>
            <person name="Wincker P."/>
            <person name="Xing Y."/>
            <person name="Yang L."/>
            <person name="Yao Z."/>
            <person name="Ying F."/>
            <person name="Zhai J."/>
            <person name="Zhou L."/>
            <person name="Zuber A."/>
            <person name="Denarie J."/>
            <person name="Dixon R.A."/>
            <person name="May G.D."/>
            <person name="Schwartz D.C."/>
            <person name="Rogers J."/>
            <person name="Quetier F."/>
            <person name="Town C.D."/>
            <person name="Roe B.A."/>
        </authorList>
    </citation>
    <scope>NUCLEOTIDE SEQUENCE [LARGE SCALE GENOMIC DNA]</scope>
    <source>
        <strain evidence="1">A17</strain>
        <strain evidence="2 3">cv. Jemalong A17</strain>
    </source>
</reference>
<dbReference type="PaxDb" id="3880-AES79551"/>
<dbReference type="EMBL" id="CM001223">
    <property type="protein sequence ID" value="AES79551.1"/>
    <property type="molecule type" value="Genomic_DNA"/>
</dbReference>
<reference evidence="2" key="3">
    <citation type="submission" date="2015-04" db="UniProtKB">
        <authorList>
            <consortium name="EnsemblPlants"/>
        </authorList>
    </citation>
    <scope>IDENTIFICATION</scope>
    <source>
        <strain evidence="2">cv. Jemalong A17</strain>
    </source>
</reference>
<dbReference type="AlphaFoldDB" id="G7KSD0"/>
<dbReference type="HOGENOM" id="CLU_2577514_0_0_1"/>